<evidence type="ECO:0000259" key="1">
    <source>
        <dbReference type="PROSITE" id="PS50943"/>
    </source>
</evidence>
<dbReference type="Proteomes" id="UP000647416">
    <property type="component" value="Unassembled WGS sequence"/>
</dbReference>
<dbReference type="InterPro" id="IPR010982">
    <property type="entry name" value="Lambda_DNA-bd_dom_sf"/>
</dbReference>
<proteinExistence type="predicted"/>
<feature type="domain" description="HTH cro/C1-type" evidence="1">
    <location>
        <begin position="5"/>
        <end position="60"/>
    </location>
</feature>
<dbReference type="AlphaFoldDB" id="A0A926FEF0"/>
<dbReference type="GO" id="GO:0003677">
    <property type="term" value="F:DNA binding"/>
    <property type="evidence" value="ECO:0007669"/>
    <property type="project" value="InterPro"/>
</dbReference>
<dbReference type="InterPro" id="IPR001387">
    <property type="entry name" value="Cro/C1-type_HTH"/>
</dbReference>
<dbReference type="Gene3D" id="1.10.260.40">
    <property type="entry name" value="lambda repressor-like DNA-binding domains"/>
    <property type="match status" value="1"/>
</dbReference>
<gene>
    <name evidence="2" type="ORF">H8706_10125</name>
</gene>
<name>A0A926FEF0_9FIRM</name>
<accession>A0A926FEF0</accession>
<dbReference type="Pfam" id="PF01381">
    <property type="entry name" value="HTH_3"/>
    <property type="match status" value="1"/>
</dbReference>
<keyword evidence="3" id="KW-1185">Reference proteome</keyword>
<evidence type="ECO:0000313" key="2">
    <source>
        <dbReference type="EMBL" id="MBC8597217.1"/>
    </source>
</evidence>
<protein>
    <submittedName>
        <fullName evidence="2">Helix-turn-helix transcriptional regulator</fullName>
    </submittedName>
</protein>
<reference evidence="2" key="1">
    <citation type="submission" date="2020-08" db="EMBL/GenBank/DDBJ databases">
        <title>Genome public.</title>
        <authorList>
            <person name="Liu C."/>
            <person name="Sun Q."/>
        </authorList>
    </citation>
    <scope>NUCLEOTIDE SEQUENCE</scope>
    <source>
        <strain evidence="2">NSJ-50</strain>
    </source>
</reference>
<organism evidence="2 3">
    <name type="scientific">Qingrenia yutianensis</name>
    <dbReference type="NCBI Taxonomy" id="2763676"/>
    <lineage>
        <taxon>Bacteria</taxon>
        <taxon>Bacillati</taxon>
        <taxon>Bacillota</taxon>
        <taxon>Clostridia</taxon>
        <taxon>Eubacteriales</taxon>
        <taxon>Oscillospiraceae</taxon>
        <taxon>Qingrenia</taxon>
    </lineage>
</organism>
<dbReference type="PROSITE" id="PS50943">
    <property type="entry name" value="HTH_CROC1"/>
    <property type="match status" value="1"/>
</dbReference>
<comment type="caution">
    <text evidence="2">The sequence shown here is derived from an EMBL/GenBank/DDBJ whole genome shotgun (WGS) entry which is preliminary data.</text>
</comment>
<dbReference type="SMART" id="SM00530">
    <property type="entry name" value="HTH_XRE"/>
    <property type="match status" value="1"/>
</dbReference>
<dbReference type="CDD" id="cd00093">
    <property type="entry name" value="HTH_XRE"/>
    <property type="match status" value="1"/>
</dbReference>
<dbReference type="SUPFAM" id="SSF47413">
    <property type="entry name" value="lambda repressor-like DNA-binding domains"/>
    <property type="match status" value="1"/>
</dbReference>
<sequence>MNEKIKNRRIELGLTMLEVAKKVGVSEATVSRWESGDIANMRRDKIVLLANALQVPPSFIMDLEEDEPKPVDLDKELEGVRFALYTETEELTDDDKQAVLDFVRFLKSKNKKEE</sequence>
<dbReference type="EMBL" id="JACRTE010000017">
    <property type="protein sequence ID" value="MBC8597217.1"/>
    <property type="molecule type" value="Genomic_DNA"/>
</dbReference>
<evidence type="ECO:0000313" key="3">
    <source>
        <dbReference type="Proteomes" id="UP000647416"/>
    </source>
</evidence>